<dbReference type="EMBL" id="CP003587">
    <property type="protein sequence ID" value="AGY60582.1"/>
    <property type="molecule type" value="Genomic_DNA"/>
</dbReference>
<dbReference type="RefSeq" id="WP_023175954.1">
    <property type="nucleotide sequence ID" value="NC_022600.1"/>
</dbReference>
<dbReference type="AlphaFoldDB" id="U5QNM0"/>
<proteinExistence type="predicted"/>
<protein>
    <submittedName>
        <fullName evidence="1">Uncharacterized protein</fullName>
    </submittedName>
</protein>
<evidence type="ECO:0000313" key="1">
    <source>
        <dbReference type="EMBL" id="AGY60582.1"/>
    </source>
</evidence>
<dbReference type="Proteomes" id="UP000017396">
    <property type="component" value="Chromosome"/>
</dbReference>
<dbReference type="eggNOG" id="COG0457">
    <property type="taxonomic scope" value="Bacteria"/>
</dbReference>
<sequence>MRPGCAIALACSLAVASGGLQYGSRSQKPSIAIGYGNLVADSGWLRFVQYYGDAASRSQSGYRQSYRYLEAITAADPRFERAYLFANAAVAGRTARPDLAGQLLERGIQAEPLSPALWQARGLLHWIYTGDTRQAAWSFRRAAGLAVLKAGNAAQNQANQWLLLSRVLGCLPSSRWLQRKIWREVYSSAPDSETRRRAATRLTALGVDVSAGGRLQERYALSPPPGYRQYLLYGPQKHPPRPSLTARMNACLFTQAQP</sequence>
<organism evidence="1 2">
    <name type="scientific">Gloeobacter kilaueensis (strain ATCC BAA-2537 / CCAP 1431/1 / ULC 316 / JS1)</name>
    <dbReference type="NCBI Taxonomy" id="1183438"/>
    <lineage>
        <taxon>Bacteria</taxon>
        <taxon>Bacillati</taxon>
        <taxon>Cyanobacteriota</taxon>
        <taxon>Cyanophyceae</taxon>
        <taxon>Gloeobacterales</taxon>
        <taxon>Gloeobacteraceae</taxon>
        <taxon>Gloeobacter</taxon>
    </lineage>
</organism>
<dbReference type="OrthoDB" id="480631at2"/>
<dbReference type="HOGENOM" id="CLU_1076716_0_0_3"/>
<name>U5QNM0_GLOK1</name>
<accession>U5QNM0</accession>
<evidence type="ECO:0000313" key="2">
    <source>
        <dbReference type="Proteomes" id="UP000017396"/>
    </source>
</evidence>
<reference evidence="1 2" key="1">
    <citation type="journal article" date="2013" name="PLoS ONE">
        <title>Cultivation and Complete Genome Sequencing of Gloeobacter kilaueensis sp. nov., from a Lava Cave in Kilauea Caldera, Hawai'i.</title>
        <authorList>
            <person name="Saw J.H."/>
            <person name="Schatz M."/>
            <person name="Brown M.V."/>
            <person name="Kunkel D.D."/>
            <person name="Foster J.S."/>
            <person name="Shick H."/>
            <person name="Christensen S."/>
            <person name="Hou S."/>
            <person name="Wan X."/>
            <person name="Donachie S.P."/>
        </authorList>
    </citation>
    <scope>NUCLEOTIDE SEQUENCE [LARGE SCALE GENOMIC DNA]</scope>
    <source>
        <strain evidence="2">JS</strain>
    </source>
</reference>
<gene>
    <name evidence="1" type="ORF">GKIL_4336</name>
</gene>
<keyword evidence="2" id="KW-1185">Reference proteome</keyword>
<dbReference type="KEGG" id="glj:GKIL_4336"/>
<dbReference type="STRING" id="1183438.GKIL_4336"/>